<feature type="transmembrane region" description="Helical" evidence="9">
    <location>
        <begin position="104"/>
        <end position="127"/>
    </location>
</feature>
<keyword evidence="3" id="KW-0597">Phosphoprotein</keyword>
<evidence type="ECO:0000256" key="5">
    <source>
        <dbReference type="ARBA" id="ARBA00022741"/>
    </source>
</evidence>
<dbReference type="RefSeq" id="WP_069975623.1">
    <property type="nucleotide sequence ID" value="NZ_CP017269.1"/>
</dbReference>
<dbReference type="InterPro" id="IPR003594">
    <property type="entry name" value="HATPase_dom"/>
</dbReference>
<dbReference type="SUPFAM" id="SSF47384">
    <property type="entry name" value="Homodimeric domain of signal transducing histidine kinase"/>
    <property type="match status" value="1"/>
</dbReference>
<dbReference type="PANTHER" id="PTHR43711">
    <property type="entry name" value="TWO-COMPONENT HISTIDINE KINASE"/>
    <property type="match status" value="1"/>
</dbReference>
<dbReference type="Proteomes" id="UP000095743">
    <property type="component" value="Chromosome"/>
</dbReference>
<dbReference type="PANTHER" id="PTHR43711:SF26">
    <property type="entry name" value="SENSOR HISTIDINE KINASE RCSC"/>
    <property type="match status" value="1"/>
</dbReference>
<dbReference type="SUPFAM" id="SSF55874">
    <property type="entry name" value="ATPase domain of HSP90 chaperone/DNA topoisomerase II/histidine kinase"/>
    <property type="match status" value="1"/>
</dbReference>
<feature type="transmembrane region" description="Helical" evidence="9">
    <location>
        <begin position="73"/>
        <end position="92"/>
    </location>
</feature>
<evidence type="ECO:0000256" key="2">
    <source>
        <dbReference type="ARBA" id="ARBA00012438"/>
    </source>
</evidence>
<evidence type="ECO:0000256" key="7">
    <source>
        <dbReference type="ARBA" id="ARBA00022840"/>
    </source>
</evidence>
<dbReference type="GO" id="GO:0005524">
    <property type="term" value="F:ATP binding"/>
    <property type="evidence" value="ECO:0007669"/>
    <property type="project" value="UniProtKB-KW"/>
</dbReference>
<dbReference type="PROSITE" id="PS50109">
    <property type="entry name" value="HIS_KIN"/>
    <property type="match status" value="1"/>
</dbReference>
<dbReference type="InterPro" id="IPR050736">
    <property type="entry name" value="Sensor_HK_Regulatory"/>
</dbReference>
<evidence type="ECO:0000256" key="3">
    <source>
        <dbReference type="ARBA" id="ARBA00022553"/>
    </source>
</evidence>
<dbReference type="Pfam" id="PF00512">
    <property type="entry name" value="HisKA"/>
    <property type="match status" value="1"/>
</dbReference>
<keyword evidence="4" id="KW-0808">Transferase</keyword>
<name>A0A1D8GFJ7_9FIRM</name>
<keyword evidence="6" id="KW-0418">Kinase</keyword>
<evidence type="ECO:0000313" key="11">
    <source>
        <dbReference type="EMBL" id="AOT69676.1"/>
    </source>
</evidence>
<organism evidence="11 12">
    <name type="scientific">Geosporobacter ferrireducens</name>
    <dbReference type="NCBI Taxonomy" id="1424294"/>
    <lineage>
        <taxon>Bacteria</taxon>
        <taxon>Bacillati</taxon>
        <taxon>Bacillota</taxon>
        <taxon>Clostridia</taxon>
        <taxon>Peptostreptococcales</taxon>
        <taxon>Thermotaleaceae</taxon>
        <taxon>Geosporobacter</taxon>
    </lineage>
</organism>
<dbReference type="Pfam" id="PF02518">
    <property type="entry name" value="HATPase_c"/>
    <property type="match status" value="1"/>
</dbReference>
<dbReference type="STRING" id="1424294.Gferi_08840"/>
<evidence type="ECO:0000256" key="6">
    <source>
        <dbReference type="ARBA" id="ARBA00022777"/>
    </source>
</evidence>
<dbReference type="SMART" id="SM00388">
    <property type="entry name" value="HisKA"/>
    <property type="match status" value="1"/>
</dbReference>
<protein>
    <recommendedName>
        <fullName evidence="2">histidine kinase</fullName>
        <ecNumber evidence="2">2.7.13.3</ecNumber>
    </recommendedName>
</protein>
<dbReference type="CDD" id="cd00082">
    <property type="entry name" value="HisKA"/>
    <property type="match status" value="1"/>
</dbReference>
<feature type="domain" description="Histidine kinase" evidence="10">
    <location>
        <begin position="258"/>
        <end position="480"/>
    </location>
</feature>
<dbReference type="InterPro" id="IPR003661">
    <property type="entry name" value="HisK_dim/P_dom"/>
</dbReference>
<dbReference type="Gene3D" id="3.30.565.10">
    <property type="entry name" value="Histidine kinase-like ATPase, C-terminal domain"/>
    <property type="match status" value="1"/>
</dbReference>
<dbReference type="FunFam" id="3.30.565.10:FF:000037">
    <property type="entry name" value="Hybrid sensor histidine kinase/response regulator"/>
    <property type="match status" value="1"/>
</dbReference>
<keyword evidence="8" id="KW-0902">Two-component regulatory system</keyword>
<feature type="transmembrane region" description="Helical" evidence="9">
    <location>
        <begin position="182"/>
        <end position="204"/>
    </location>
</feature>
<evidence type="ECO:0000313" key="12">
    <source>
        <dbReference type="Proteomes" id="UP000095743"/>
    </source>
</evidence>
<feature type="transmembrane region" description="Helical" evidence="9">
    <location>
        <begin position="42"/>
        <end position="61"/>
    </location>
</feature>
<dbReference type="InterPro" id="IPR036097">
    <property type="entry name" value="HisK_dim/P_sf"/>
</dbReference>
<keyword evidence="9" id="KW-0472">Membrane</keyword>
<dbReference type="EMBL" id="CP017269">
    <property type="protein sequence ID" value="AOT69676.1"/>
    <property type="molecule type" value="Genomic_DNA"/>
</dbReference>
<dbReference type="KEGG" id="gfe:Gferi_08840"/>
<feature type="transmembrane region" description="Helical" evidence="9">
    <location>
        <begin position="158"/>
        <end position="176"/>
    </location>
</feature>
<dbReference type="InterPro" id="IPR004358">
    <property type="entry name" value="Sig_transdc_His_kin-like_C"/>
</dbReference>
<sequence>MIKTIPIFNRDSVAQEKPMMLENFKDELDYELLQANIFREKILSCILILFVSIILLLNIITRGHEQLDYYISVRSFHIHIVLIFIPIVFLLLTRKHRRITNENFKLLTVLHVLMNTSVLILCAFIAINNEIINQRPFAYVTAMFSIASLILLSKSYRLFAFCSSYAIYITGILFIFKNPSVVFQHVLFSLPLFILALIVSEINYSAYIRNYMNSKIIESKNQELDKIYKLTEQMLAERTKELNETIEMENIRTAFFANISHELRTPLNVIYAAQQMLDLVLKDTTHENQKEVIQYTRITKQNCYRLIRLIANLIDITKIDAGYLQVNLQNIDIVSVAEDITLSAAKYIEDRNIHLVFDTNVEEKIIACDADKIERIILNLLSNAVKFTPEYGSIHVSIEEKEGCIALSVKDTGIGIPPEMKDSIFDRFVQVDKTISRNREGSGIGLSIVKSLVEMHNGKITVISEANKGSEFIIEIPDVYQQDVEEVKAYNLAAEHQYIEKIHIEFSDIYD</sequence>
<dbReference type="AlphaFoldDB" id="A0A1D8GFJ7"/>
<keyword evidence="12" id="KW-1185">Reference proteome</keyword>
<accession>A0A1D8GFJ7</accession>
<dbReference type="InterPro" id="IPR036890">
    <property type="entry name" value="HATPase_C_sf"/>
</dbReference>
<dbReference type="CDD" id="cd16922">
    <property type="entry name" value="HATPase_EvgS-ArcB-TorS-like"/>
    <property type="match status" value="1"/>
</dbReference>
<keyword evidence="5" id="KW-0547">Nucleotide-binding</keyword>
<evidence type="ECO:0000256" key="1">
    <source>
        <dbReference type="ARBA" id="ARBA00000085"/>
    </source>
</evidence>
<dbReference type="OrthoDB" id="9813394at2"/>
<dbReference type="GO" id="GO:0000155">
    <property type="term" value="F:phosphorelay sensor kinase activity"/>
    <property type="evidence" value="ECO:0007669"/>
    <property type="project" value="InterPro"/>
</dbReference>
<reference evidence="11 12" key="1">
    <citation type="submission" date="2016-09" db="EMBL/GenBank/DDBJ databases">
        <title>Genomic analysis reveals versatility of anaerobic energy metabolism of Geosporobacter ferrireducens IRF9 of phylum Firmicutes.</title>
        <authorList>
            <person name="Kim S.-J."/>
        </authorList>
    </citation>
    <scope>NUCLEOTIDE SEQUENCE [LARGE SCALE GENOMIC DNA]</scope>
    <source>
        <strain evidence="11 12">IRF9</strain>
    </source>
</reference>
<dbReference type="EC" id="2.7.13.3" evidence="2"/>
<dbReference type="Gene3D" id="1.10.287.130">
    <property type="match status" value="1"/>
</dbReference>
<dbReference type="SMART" id="SM00387">
    <property type="entry name" value="HATPase_c"/>
    <property type="match status" value="1"/>
</dbReference>
<keyword evidence="7" id="KW-0067">ATP-binding</keyword>
<dbReference type="InterPro" id="IPR005467">
    <property type="entry name" value="His_kinase_dom"/>
</dbReference>
<keyword evidence="9" id="KW-0812">Transmembrane</keyword>
<gene>
    <name evidence="11" type="ORF">Gferi_08840</name>
</gene>
<evidence type="ECO:0000256" key="4">
    <source>
        <dbReference type="ARBA" id="ARBA00022679"/>
    </source>
</evidence>
<proteinExistence type="predicted"/>
<comment type="catalytic activity">
    <reaction evidence="1">
        <text>ATP + protein L-histidine = ADP + protein N-phospho-L-histidine.</text>
        <dbReference type="EC" id="2.7.13.3"/>
    </reaction>
</comment>
<evidence type="ECO:0000256" key="9">
    <source>
        <dbReference type="SAM" id="Phobius"/>
    </source>
</evidence>
<feature type="transmembrane region" description="Helical" evidence="9">
    <location>
        <begin position="133"/>
        <end position="151"/>
    </location>
</feature>
<keyword evidence="9" id="KW-1133">Transmembrane helix</keyword>
<evidence type="ECO:0000256" key="8">
    <source>
        <dbReference type="ARBA" id="ARBA00023012"/>
    </source>
</evidence>
<dbReference type="PRINTS" id="PR00344">
    <property type="entry name" value="BCTRLSENSOR"/>
</dbReference>
<evidence type="ECO:0000259" key="10">
    <source>
        <dbReference type="PROSITE" id="PS50109"/>
    </source>
</evidence>